<accession>A0A915J5R8</accession>
<proteinExistence type="predicted"/>
<protein>
    <submittedName>
        <fullName evidence="2">Uncharacterized protein</fullName>
    </submittedName>
</protein>
<dbReference type="AlphaFoldDB" id="A0A915J5R8"/>
<reference evidence="2" key="1">
    <citation type="submission" date="2022-11" db="UniProtKB">
        <authorList>
            <consortium name="WormBaseParasite"/>
        </authorList>
    </citation>
    <scope>IDENTIFICATION</scope>
</reference>
<dbReference type="Proteomes" id="UP000887565">
    <property type="component" value="Unplaced"/>
</dbReference>
<name>A0A915J5R8_ROMCU</name>
<dbReference type="WBParaSite" id="nRc.2.0.1.t21812-RA">
    <property type="protein sequence ID" value="nRc.2.0.1.t21812-RA"/>
    <property type="gene ID" value="nRc.2.0.1.g21812"/>
</dbReference>
<evidence type="ECO:0000313" key="2">
    <source>
        <dbReference type="WBParaSite" id="nRc.2.0.1.t21812-RA"/>
    </source>
</evidence>
<organism evidence="1 2">
    <name type="scientific">Romanomermis culicivorax</name>
    <name type="common">Nematode worm</name>
    <dbReference type="NCBI Taxonomy" id="13658"/>
    <lineage>
        <taxon>Eukaryota</taxon>
        <taxon>Metazoa</taxon>
        <taxon>Ecdysozoa</taxon>
        <taxon>Nematoda</taxon>
        <taxon>Enoplea</taxon>
        <taxon>Dorylaimia</taxon>
        <taxon>Mermithida</taxon>
        <taxon>Mermithoidea</taxon>
        <taxon>Mermithidae</taxon>
        <taxon>Romanomermis</taxon>
    </lineage>
</organism>
<sequence length="155" mass="15974">QDALKAICECSSQVNYDDLKSQYAACLSKRQFSVDTEKDYFPKWIVSAKSRYCNNSQKLDSQCGGFNFNSKSQSGVGGLANMNLNSIGSLFNTGGTGSSSVSSTLTNILSGISGLASSTGGIGLLGSGPPSSLCTNMAALSSLTNVLGSTDLLKG</sequence>
<evidence type="ECO:0000313" key="1">
    <source>
        <dbReference type="Proteomes" id="UP000887565"/>
    </source>
</evidence>
<keyword evidence="1" id="KW-1185">Reference proteome</keyword>